<proteinExistence type="predicted"/>
<dbReference type="EMBL" id="DF820456">
    <property type="protein sequence ID" value="GAK51044.1"/>
    <property type="molecule type" value="Genomic_DNA"/>
</dbReference>
<dbReference type="AlphaFoldDB" id="A0A0S6VXJ8"/>
<reference evidence="1" key="1">
    <citation type="journal article" date="2015" name="PeerJ">
        <title>First genomic representation of candidate bacterial phylum KSB3 points to enhanced environmental sensing as a trigger of wastewater bulking.</title>
        <authorList>
            <person name="Sekiguchi Y."/>
            <person name="Ohashi A."/>
            <person name="Parks D.H."/>
            <person name="Yamauchi T."/>
            <person name="Tyson G.W."/>
            <person name="Hugenholtz P."/>
        </authorList>
    </citation>
    <scope>NUCLEOTIDE SEQUENCE [LARGE SCALE GENOMIC DNA]</scope>
</reference>
<protein>
    <submittedName>
        <fullName evidence="1">Uncharacterized protein</fullName>
    </submittedName>
</protein>
<dbReference type="Proteomes" id="UP000030700">
    <property type="component" value="Unassembled WGS sequence"/>
</dbReference>
<accession>A0A0S6VXJ8</accession>
<dbReference type="HOGENOM" id="CLU_3266204_0_0_0"/>
<keyword evidence="2" id="KW-1185">Reference proteome</keyword>
<evidence type="ECO:0000313" key="1">
    <source>
        <dbReference type="EMBL" id="GAK51044.1"/>
    </source>
</evidence>
<organism evidence="1">
    <name type="scientific">Candidatus Moduliflexus flocculans</name>
    <dbReference type="NCBI Taxonomy" id="1499966"/>
    <lineage>
        <taxon>Bacteria</taxon>
        <taxon>Candidatus Moduliflexota</taxon>
        <taxon>Candidatus Moduliflexia</taxon>
        <taxon>Candidatus Moduliflexales</taxon>
        <taxon>Candidatus Moduliflexaceae</taxon>
    </lineage>
</organism>
<sequence length="41" mass="4571">MLLHEERPRTAVSVTIPVDLLESLKHVASEKEMSGIEALIQ</sequence>
<gene>
    <name evidence="1" type="ORF">U14_02286</name>
</gene>
<evidence type="ECO:0000313" key="2">
    <source>
        <dbReference type="Proteomes" id="UP000030700"/>
    </source>
</evidence>
<name>A0A0S6VXJ8_9BACT</name>